<dbReference type="GO" id="GO:0070545">
    <property type="term" value="C:PeBoW complex"/>
    <property type="evidence" value="ECO:0007669"/>
    <property type="project" value="TreeGrafter"/>
</dbReference>
<feature type="compositionally biased region" description="Polar residues" evidence="8">
    <location>
        <begin position="218"/>
        <end position="227"/>
    </location>
</feature>
<dbReference type="AlphaFoldDB" id="A0A9P6W0R3"/>
<dbReference type="Pfam" id="PF08145">
    <property type="entry name" value="BOP1NT"/>
    <property type="match status" value="1"/>
</dbReference>
<evidence type="ECO:0000256" key="8">
    <source>
        <dbReference type="SAM" id="MobiDB-lite"/>
    </source>
</evidence>
<evidence type="ECO:0000259" key="9">
    <source>
        <dbReference type="SMART" id="SM01035"/>
    </source>
</evidence>
<keyword evidence="2 6" id="KW-0698">rRNA processing</keyword>
<evidence type="ECO:0000313" key="10">
    <source>
        <dbReference type="EMBL" id="KAG0660506.1"/>
    </source>
</evidence>
<comment type="function">
    <text evidence="6">Component of the NOP7 complex, which is required for maturation of the 25S and 5.8S ribosomal RNAs and formation of the 60S ribosome.</text>
</comment>
<keyword evidence="1 6" id="KW-0690">Ribosome biogenesis</keyword>
<evidence type="ECO:0000256" key="6">
    <source>
        <dbReference type="HAMAP-Rule" id="MF_03027"/>
    </source>
</evidence>
<dbReference type="PROSITE" id="PS50082">
    <property type="entry name" value="WD_REPEATS_2"/>
    <property type="match status" value="2"/>
</dbReference>
<feature type="compositionally biased region" description="Low complexity" evidence="8">
    <location>
        <begin position="32"/>
        <end position="45"/>
    </location>
</feature>
<dbReference type="Proteomes" id="UP000777482">
    <property type="component" value="Unassembled WGS sequence"/>
</dbReference>
<feature type="compositionally biased region" description="Acidic residues" evidence="8">
    <location>
        <begin position="92"/>
        <end position="115"/>
    </location>
</feature>
<dbReference type="Gene3D" id="2.130.10.10">
    <property type="entry name" value="YVTN repeat-like/Quinoprotein amine dehydrogenase"/>
    <property type="match status" value="1"/>
</dbReference>
<feature type="compositionally biased region" description="Basic and acidic residues" evidence="8">
    <location>
        <begin position="171"/>
        <end position="191"/>
    </location>
</feature>
<evidence type="ECO:0000256" key="3">
    <source>
        <dbReference type="ARBA" id="ARBA00022574"/>
    </source>
</evidence>
<dbReference type="SMART" id="SM01035">
    <property type="entry name" value="BOP1NT"/>
    <property type="match status" value="1"/>
</dbReference>
<evidence type="ECO:0000256" key="5">
    <source>
        <dbReference type="ARBA" id="ARBA00023242"/>
    </source>
</evidence>
<gene>
    <name evidence="6 10" type="primary">ERB1</name>
    <name evidence="10" type="ORF">C6P46_004530</name>
</gene>
<dbReference type="GO" id="GO:0043021">
    <property type="term" value="F:ribonucleoprotein complex binding"/>
    <property type="evidence" value="ECO:0007669"/>
    <property type="project" value="UniProtKB-UniRule"/>
</dbReference>
<feature type="repeat" description="WD" evidence="7">
    <location>
        <begin position="799"/>
        <end position="830"/>
    </location>
</feature>
<comment type="similarity">
    <text evidence="6">Belongs to the WD repeat BOP1/ERB1 family.</text>
</comment>
<comment type="caution">
    <text evidence="10">The sequence shown here is derived from an EMBL/GenBank/DDBJ whole genome shotgun (WGS) entry which is preliminary data.</text>
</comment>
<dbReference type="PANTHER" id="PTHR17605:SF0">
    <property type="entry name" value="RIBOSOME BIOGENESIS PROTEIN BOP1"/>
    <property type="match status" value="1"/>
</dbReference>
<feature type="compositionally biased region" description="Low complexity" evidence="8">
    <location>
        <begin position="1"/>
        <end position="23"/>
    </location>
</feature>
<keyword evidence="11" id="KW-1185">Reference proteome</keyword>
<dbReference type="OrthoDB" id="5571054at2759"/>
<accession>A0A9P6W0R3</accession>
<dbReference type="SUPFAM" id="SSF50978">
    <property type="entry name" value="WD40 repeat-like"/>
    <property type="match status" value="1"/>
</dbReference>
<protein>
    <recommendedName>
        <fullName evidence="6">Ribosome biogenesis protein ERB1</fullName>
    </recommendedName>
    <alternativeName>
        <fullName evidence="6">Eukaryotic ribosome biogenesis protein 1</fullName>
    </alternativeName>
</protein>
<dbReference type="GO" id="GO:0005654">
    <property type="term" value="C:nucleoplasm"/>
    <property type="evidence" value="ECO:0007669"/>
    <property type="project" value="UniProtKB-SubCell"/>
</dbReference>
<feature type="compositionally biased region" description="Low complexity" evidence="8">
    <location>
        <begin position="81"/>
        <end position="91"/>
    </location>
</feature>
<organism evidence="10 11">
    <name type="scientific">Rhodotorula mucilaginosa</name>
    <name type="common">Yeast</name>
    <name type="synonym">Rhodotorula rubra</name>
    <dbReference type="NCBI Taxonomy" id="5537"/>
    <lineage>
        <taxon>Eukaryota</taxon>
        <taxon>Fungi</taxon>
        <taxon>Dikarya</taxon>
        <taxon>Basidiomycota</taxon>
        <taxon>Pucciniomycotina</taxon>
        <taxon>Microbotryomycetes</taxon>
        <taxon>Sporidiobolales</taxon>
        <taxon>Sporidiobolaceae</taxon>
        <taxon>Rhodotorula</taxon>
    </lineage>
</organism>
<dbReference type="PANTHER" id="PTHR17605">
    <property type="entry name" value="RIBOSOME BIOGENESIS PROTEIN BOP1 BLOCK OF PROLIFERATION 1 PROTEIN"/>
    <property type="match status" value="1"/>
</dbReference>
<name>A0A9P6W0R3_RHOMI</name>
<dbReference type="FunFam" id="2.130.10.10:FF:000576">
    <property type="entry name" value="Ribosome biogenesis protein ERB1"/>
    <property type="match status" value="1"/>
</dbReference>
<keyword evidence="4" id="KW-0677">Repeat</keyword>
<dbReference type="Pfam" id="PF00400">
    <property type="entry name" value="WD40"/>
    <property type="match status" value="3"/>
</dbReference>
<proteinExistence type="inferred from homology"/>
<sequence>MARATASRAAAVAAPASTASTSSINPRKRRQSSPATAATAPATQSLGTLEFDDAGEDDGDVLAASDEGDAEAEAFPELDVDGSASEDASGSEGDDESFDGSYDSEEDAEDELDDEAQLRAELEMEQNEILSASSDDDEEDTSDLDELIRRNTVKPLEDEPEISSIPGQNRALRERGDDDEAFRGLTKDYMKRSRTVKSRLTGQEKTIWDEEIEPDYASDSSTEETTNRVGNIPQYWYDDMPHIGYDIDGKKVMRPATGDELDRFLTGVEDEMGGWANVVNKNEQEIKTLTEEELNLIQRLAKGENPDENYDPYAPMIPYFSSQVMDQPLSGRPEPKSRYLPSKWEHQKVMKIVRAIRAGRITPRRPGAPKPVEKPQFYALWSASDDTPTAPHPMHMPAPKLIPPGHSESYNPPEEYLWTKEEEQEFNEQEKEDKKGKVVPRKYSTLRHVPAYDNFVQERFERCLDLYLAPRMLRRKPRLDIKDPSELLPRLPSPQELRPFPTTKSVTYLHPNGVRVRSVSIDPTGMWVITGAEDGEVRLWECAVGRCAMKWKVGGPKDPVLSVEWCPDREKSLFAAVTANKIHLISPLPLISDALAGRTSAFALAGFNAAATDDAGNKIRPPTQPDGVAWRKPRDVSEREEGRLVEVEIPGHEIKQVTWHKRGDYFATVSSPGAFDGRKHLVPSEHAMLTTTCLTAGARSVLIHQLSKHHTQAPFAKLKGDVQRIQFHPSRPHFYVATQRHVRIYDLMKQQLVKTLNPGLKWISSIDIHPLGDNVLVGSYDRRLVWHDLDLSTTPYKTLKYHARALRSVAFHPSYPLFASSSDDGSIHIFHATVYSDLLTNPLIVPLKVLRGHEIKDSLGVLDVKWHPKEPWVVSVGADGVGRLWCN</sequence>
<dbReference type="SMART" id="SM00320">
    <property type="entry name" value="WD40"/>
    <property type="match status" value="6"/>
</dbReference>
<evidence type="ECO:0000256" key="7">
    <source>
        <dbReference type="PROSITE-ProRule" id="PRU00221"/>
    </source>
</evidence>
<keyword evidence="3 7" id="KW-0853">WD repeat</keyword>
<evidence type="ECO:0000256" key="1">
    <source>
        <dbReference type="ARBA" id="ARBA00022517"/>
    </source>
</evidence>
<evidence type="ECO:0000256" key="2">
    <source>
        <dbReference type="ARBA" id="ARBA00022552"/>
    </source>
</evidence>
<dbReference type="GO" id="GO:0000466">
    <property type="term" value="P:maturation of 5.8S rRNA from tricistronic rRNA transcript (SSU-rRNA, 5.8S rRNA, LSU-rRNA)"/>
    <property type="evidence" value="ECO:0007669"/>
    <property type="project" value="UniProtKB-UniRule"/>
</dbReference>
<feature type="repeat" description="WD" evidence="7">
    <location>
        <begin position="509"/>
        <end position="541"/>
    </location>
</feature>
<dbReference type="HAMAP" id="MF_03027">
    <property type="entry name" value="BOP1"/>
    <property type="match status" value="1"/>
</dbReference>
<dbReference type="PROSITE" id="PS50294">
    <property type="entry name" value="WD_REPEATS_REGION"/>
    <property type="match status" value="1"/>
</dbReference>
<comment type="subunit">
    <text evidence="6">Component of the NOP7 complex, composed of ERB1, NOP7 and YTM1. Within the NOP7 complex ERB1 appears to interact directly with NOP7 and YTM1. The NOP7 complex also associates with the 66S pre-ribosome.</text>
</comment>
<dbReference type="InterPro" id="IPR036322">
    <property type="entry name" value="WD40_repeat_dom_sf"/>
</dbReference>
<dbReference type="EMBL" id="PUHQ01000043">
    <property type="protein sequence ID" value="KAG0660506.1"/>
    <property type="molecule type" value="Genomic_DNA"/>
</dbReference>
<keyword evidence="5 6" id="KW-0539">Nucleus</keyword>
<dbReference type="InterPro" id="IPR012953">
    <property type="entry name" value="BOP1_N_dom"/>
</dbReference>
<dbReference type="GO" id="GO:0000463">
    <property type="term" value="P:maturation of LSU-rRNA from tricistronic rRNA transcript (SSU-rRNA, 5.8S rRNA, LSU-rRNA)"/>
    <property type="evidence" value="ECO:0007669"/>
    <property type="project" value="UniProtKB-UniRule"/>
</dbReference>
<feature type="compositionally biased region" description="Acidic residues" evidence="8">
    <location>
        <begin position="134"/>
        <end position="145"/>
    </location>
</feature>
<feature type="region of interest" description="Disordered" evidence="8">
    <location>
        <begin position="1"/>
        <end position="227"/>
    </location>
</feature>
<dbReference type="InterPro" id="IPR028598">
    <property type="entry name" value="BOP1/Erb1"/>
</dbReference>
<feature type="compositionally biased region" description="Acidic residues" evidence="8">
    <location>
        <begin position="50"/>
        <end position="80"/>
    </location>
</feature>
<dbReference type="GO" id="GO:0030687">
    <property type="term" value="C:preribosome, large subunit precursor"/>
    <property type="evidence" value="ECO:0007669"/>
    <property type="project" value="UniProtKB-UniRule"/>
</dbReference>
<evidence type="ECO:0000256" key="4">
    <source>
        <dbReference type="ARBA" id="ARBA00022737"/>
    </source>
</evidence>
<dbReference type="InterPro" id="IPR001680">
    <property type="entry name" value="WD40_rpt"/>
</dbReference>
<feature type="domain" description="BOP1 N-terminal" evidence="9">
    <location>
        <begin position="237"/>
        <end position="501"/>
    </location>
</feature>
<dbReference type="InterPro" id="IPR015943">
    <property type="entry name" value="WD40/YVTN_repeat-like_dom_sf"/>
</dbReference>
<evidence type="ECO:0000313" key="11">
    <source>
        <dbReference type="Proteomes" id="UP000777482"/>
    </source>
</evidence>
<reference evidence="10 11" key="1">
    <citation type="submission" date="2020-11" db="EMBL/GenBank/DDBJ databases">
        <title>Kefir isolates.</title>
        <authorList>
            <person name="Marcisauskas S."/>
            <person name="Kim Y."/>
            <person name="Blasche S."/>
        </authorList>
    </citation>
    <scope>NUCLEOTIDE SEQUENCE [LARGE SCALE GENOMIC DNA]</scope>
    <source>
        <strain evidence="10 11">KR</strain>
    </source>
</reference>
<comment type="subcellular location">
    <subcellularLocation>
        <location evidence="6">Nucleus</location>
        <location evidence="6">Nucleolus</location>
    </subcellularLocation>
    <subcellularLocation>
        <location evidence="6">Nucleus</location>
        <location evidence="6">Nucleoplasm</location>
    </subcellularLocation>
</comment>